<dbReference type="OrthoDB" id="66881at2759"/>
<gene>
    <name evidence="6" type="ORF">GALMADRAFT_130751</name>
</gene>
<feature type="chain" id="PRO_5001648299" description="FAD/NAD(P)-binding domain-containing protein" evidence="5">
    <location>
        <begin position="21"/>
        <end position="541"/>
    </location>
</feature>
<evidence type="ECO:0000313" key="6">
    <source>
        <dbReference type="EMBL" id="KDR66555.1"/>
    </source>
</evidence>
<dbReference type="AlphaFoldDB" id="A0A067S6T0"/>
<keyword evidence="5" id="KW-0732">Signal</keyword>
<reference evidence="7" key="1">
    <citation type="journal article" date="2014" name="Proc. Natl. Acad. Sci. U.S.A.">
        <title>Extensive sampling of basidiomycete genomes demonstrates inadequacy of the white-rot/brown-rot paradigm for wood decay fungi.</title>
        <authorList>
            <person name="Riley R."/>
            <person name="Salamov A.A."/>
            <person name="Brown D.W."/>
            <person name="Nagy L.G."/>
            <person name="Floudas D."/>
            <person name="Held B.W."/>
            <person name="Levasseur A."/>
            <person name="Lombard V."/>
            <person name="Morin E."/>
            <person name="Otillar R."/>
            <person name="Lindquist E.A."/>
            <person name="Sun H."/>
            <person name="LaButti K.M."/>
            <person name="Schmutz J."/>
            <person name="Jabbour D."/>
            <person name="Luo H."/>
            <person name="Baker S.E."/>
            <person name="Pisabarro A.G."/>
            <person name="Walton J.D."/>
            <person name="Blanchette R.A."/>
            <person name="Henrissat B."/>
            <person name="Martin F."/>
            <person name="Cullen D."/>
            <person name="Hibbett D.S."/>
            <person name="Grigoriev I.V."/>
        </authorList>
    </citation>
    <scope>NUCLEOTIDE SEQUENCE [LARGE SCALE GENOMIC DNA]</scope>
    <source>
        <strain evidence="7">CBS 339.88</strain>
    </source>
</reference>
<dbReference type="GO" id="GO:0050661">
    <property type="term" value="F:NADP binding"/>
    <property type="evidence" value="ECO:0007669"/>
    <property type="project" value="InterPro"/>
</dbReference>
<keyword evidence="4" id="KW-0560">Oxidoreductase</keyword>
<accession>A0A067S6T0</accession>
<keyword evidence="3" id="KW-0274">FAD</keyword>
<protein>
    <recommendedName>
        <fullName evidence="8">FAD/NAD(P)-binding domain-containing protein</fullName>
    </recommendedName>
</protein>
<dbReference type="GO" id="GO:0050660">
    <property type="term" value="F:flavin adenine dinucleotide binding"/>
    <property type="evidence" value="ECO:0007669"/>
    <property type="project" value="InterPro"/>
</dbReference>
<dbReference type="PANTHER" id="PTHR23023">
    <property type="entry name" value="DIMETHYLANILINE MONOOXYGENASE"/>
    <property type="match status" value="1"/>
</dbReference>
<evidence type="ECO:0000256" key="2">
    <source>
        <dbReference type="ARBA" id="ARBA00022630"/>
    </source>
</evidence>
<dbReference type="EMBL" id="KL142422">
    <property type="protein sequence ID" value="KDR66555.1"/>
    <property type="molecule type" value="Genomic_DNA"/>
</dbReference>
<dbReference type="InterPro" id="IPR036188">
    <property type="entry name" value="FAD/NAD-bd_sf"/>
</dbReference>
<sequence>MLGLAVGSVVLSLLNLQATAFQVPLATPSSENSDYTFKWPIRKVAVIGAGVGGIISYREFLEAGFDVHVFERDTVPGGNWHYTEELPDKAPIPNAQSTVGDYVPSLPPKSANLPYKQVYRCDEFAEVARSHRAPKPLWETMHAGPAPDIQIDRFPWPVGTAWNLSNTQISRYLRAFASLNGANSNDNNPRFSYNTRVELVEKRFDEEGQEVGWTLTLKTVTRAGDDSCKAVWTKQDFDAVVVATGRFNAPNMPNIPGLVEWDKAFPDTIIHSRQYRHSELYTNKTVLVVGASSSGGQISQDLAPNAKKIFTSVRPDSAGGLHGAIRFLLQALPHNIEVVGEIKRFLPPTSSIATTGIELTNGTIFTGVDAVIFSTGFRYSFPFLPQYHNPSVGPKEKGPPNLPQPIVTDGTHLRNLYLDIFYIEEPTLGFVNMNIGMQPFTYAEYTAVALSKVWSDKAKIPSTPDLWRWCEKKREEYGYGKQYQYLGGGGTDKMIRFFMAWLNDAAAKYGGRQVDGQSPEYVPFPLAIFVSSNNAPFLNQP</sequence>
<dbReference type="GO" id="GO:0004499">
    <property type="term" value="F:N,N-dimethylaniline monooxygenase activity"/>
    <property type="evidence" value="ECO:0007669"/>
    <property type="project" value="InterPro"/>
</dbReference>
<evidence type="ECO:0008006" key="8">
    <source>
        <dbReference type="Google" id="ProtNLM"/>
    </source>
</evidence>
<dbReference type="HOGENOM" id="CLU_006909_5_2_1"/>
<dbReference type="STRING" id="685588.A0A067S6T0"/>
<dbReference type="InterPro" id="IPR020946">
    <property type="entry name" value="Flavin_mOase-like"/>
</dbReference>
<dbReference type="Pfam" id="PF00743">
    <property type="entry name" value="FMO-like"/>
    <property type="match status" value="1"/>
</dbReference>
<evidence type="ECO:0000313" key="7">
    <source>
        <dbReference type="Proteomes" id="UP000027222"/>
    </source>
</evidence>
<evidence type="ECO:0000256" key="5">
    <source>
        <dbReference type="SAM" id="SignalP"/>
    </source>
</evidence>
<name>A0A067S6T0_GALM3</name>
<evidence type="ECO:0000256" key="4">
    <source>
        <dbReference type="ARBA" id="ARBA00023002"/>
    </source>
</evidence>
<dbReference type="Gene3D" id="3.50.50.60">
    <property type="entry name" value="FAD/NAD(P)-binding domain"/>
    <property type="match status" value="2"/>
</dbReference>
<dbReference type="Pfam" id="PF13450">
    <property type="entry name" value="NAD_binding_8"/>
    <property type="match status" value="1"/>
</dbReference>
<evidence type="ECO:0000256" key="1">
    <source>
        <dbReference type="ARBA" id="ARBA00009183"/>
    </source>
</evidence>
<dbReference type="InterPro" id="IPR050346">
    <property type="entry name" value="FMO-like"/>
</dbReference>
<proteinExistence type="inferred from homology"/>
<keyword evidence="2" id="KW-0285">Flavoprotein</keyword>
<organism evidence="6 7">
    <name type="scientific">Galerina marginata (strain CBS 339.88)</name>
    <dbReference type="NCBI Taxonomy" id="685588"/>
    <lineage>
        <taxon>Eukaryota</taxon>
        <taxon>Fungi</taxon>
        <taxon>Dikarya</taxon>
        <taxon>Basidiomycota</taxon>
        <taxon>Agaricomycotina</taxon>
        <taxon>Agaricomycetes</taxon>
        <taxon>Agaricomycetidae</taxon>
        <taxon>Agaricales</taxon>
        <taxon>Agaricineae</taxon>
        <taxon>Strophariaceae</taxon>
        <taxon>Galerina</taxon>
    </lineage>
</organism>
<comment type="similarity">
    <text evidence="1">Belongs to the FMO family.</text>
</comment>
<keyword evidence="7" id="KW-1185">Reference proteome</keyword>
<dbReference type="SUPFAM" id="SSF51905">
    <property type="entry name" value="FAD/NAD(P)-binding domain"/>
    <property type="match status" value="1"/>
</dbReference>
<feature type="signal peptide" evidence="5">
    <location>
        <begin position="1"/>
        <end position="20"/>
    </location>
</feature>
<dbReference type="Proteomes" id="UP000027222">
    <property type="component" value="Unassembled WGS sequence"/>
</dbReference>
<evidence type="ECO:0000256" key="3">
    <source>
        <dbReference type="ARBA" id="ARBA00022827"/>
    </source>
</evidence>